<dbReference type="SUPFAM" id="SSF56024">
    <property type="entry name" value="Phospholipase D/nuclease"/>
    <property type="match status" value="2"/>
</dbReference>
<evidence type="ECO:0000256" key="6">
    <source>
        <dbReference type="ARBA" id="ARBA00022737"/>
    </source>
</evidence>
<proteinExistence type="inferred from homology"/>
<dbReference type="InterPro" id="IPR001736">
    <property type="entry name" value="PLipase_D/transphosphatidylase"/>
</dbReference>
<feature type="transmembrane region" description="Helical" evidence="13">
    <location>
        <begin position="45"/>
        <end position="66"/>
    </location>
</feature>
<dbReference type="Proteomes" id="UP000317909">
    <property type="component" value="Chromosome"/>
</dbReference>
<dbReference type="Pfam" id="PF13396">
    <property type="entry name" value="PLDc_N"/>
    <property type="match status" value="1"/>
</dbReference>
<dbReference type="RefSeq" id="WP_145434835.1">
    <property type="nucleotide sequence ID" value="NZ_CP036339.1"/>
</dbReference>
<dbReference type="NCBIfam" id="TIGR04265">
    <property type="entry name" value="bac_cardiolipin"/>
    <property type="match status" value="1"/>
</dbReference>
<feature type="transmembrane region" description="Helical" evidence="13">
    <location>
        <begin position="15"/>
        <end position="33"/>
    </location>
</feature>
<evidence type="ECO:0000256" key="5">
    <source>
        <dbReference type="ARBA" id="ARBA00022692"/>
    </source>
</evidence>
<dbReference type="PROSITE" id="PS50035">
    <property type="entry name" value="PLD"/>
    <property type="match status" value="2"/>
</dbReference>
<name>A0A517U3D3_9BACT</name>
<dbReference type="EMBL" id="CP036339">
    <property type="protein sequence ID" value="QDT75142.1"/>
    <property type="molecule type" value="Genomic_DNA"/>
</dbReference>
<evidence type="ECO:0000256" key="1">
    <source>
        <dbReference type="ARBA" id="ARBA00004651"/>
    </source>
</evidence>
<dbReference type="CDD" id="cd09152">
    <property type="entry name" value="PLDc_EcCLS_like_1"/>
    <property type="match status" value="1"/>
</dbReference>
<evidence type="ECO:0000256" key="13">
    <source>
        <dbReference type="SAM" id="Phobius"/>
    </source>
</evidence>
<dbReference type="GO" id="GO:0005886">
    <property type="term" value="C:plasma membrane"/>
    <property type="evidence" value="ECO:0007669"/>
    <property type="project" value="UniProtKB-SubCell"/>
</dbReference>
<evidence type="ECO:0000256" key="2">
    <source>
        <dbReference type="ARBA" id="ARBA00022475"/>
    </source>
</evidence>
<dbReference type="AlphaFoldDB" id="A0A517U3D3"/>
<dbReference type="InterPro" id="IPR030840">
    <property type="entry name" value="CL_synthase_A"/>
</dbReference>
<keyword evidence="5 13" id="KW-0812">Transmembrane</keyword>
<evidence type="ECO:0000313" key="15">
    <source>
        <dbReference type="EMBL" id="QDT75142.1"/>
    </source>
</evidence>
<keyword evidence="11" id="KW-1208">Phospholipid metabolism</keyword>
<evidence type="ECO:0000256" key="3">
    <source>
        <dbReference type="ARBA" id="ARBA00022516"/>
    </source>
</evidence>
<evidence type="ECO:0000256" key="10">
    <source>
        <dbReference type="ARBA" id="ARBA00023209"/>
    </source>
</evidence>
<protein>
    <recommendedName>
        <fullName evidence="12">Cardiolipin synthase</fullName>
        <ecNumber evidence="12">2.7.8.-</ecNumber>
    </recommendedName>
</protein>
<gene>
    <name evidence="15" type="primary">cls_2</name>
    <name evidence="15" type="ORF">I41_43510</name>
</gene>
<evidence type="ECO:0000256" key="11">
    <source>
        <dbReference type="ARBA" id="ARBA00023264"/>
    </source>
</evidence>
<evidence type="ECO:0000256" key="12">
    <source>
        <dbReference type="NCBIfam" id="TIGR04265"/>
    </source>
</evidence>
<keyword evidence="4 15" id="KW-0808">Transferase</keyword>
<accession>A0A517U3D3</accession>
<keyword evidence="16" id="KW-1185">Reference proteome</keyword>
<keyword evidence="9 13" id="KW-0472">Membrane</keyword>
<dbReference type="GO" id="GO:0032049">
    <property type="term" value="P:cardiolipin biosynthetic process"/>
    <property type="evidence" value="ECO:0007669"/>
    <property type="project" value="UniProtKB-UniRule"/>
</dbReference>
<dbReference type="PANTHER" id="PTHR21248:SF22">
    <property type="entry name" value="PHOSPHOLIPASE D"/>
    <property type="match status" value="1"/>
</dbReference>
<dbReference type="Gene3D" id="3.30.870.10">
    <property type="entry name" value="Endonuclease Chain A"/>
    <property type="match status" value="2"/>
</dbReference>
<dbReference type="GO" id="GO:0008808">
    <property type="term" value="F:cardiolipin synthase activity"/>
    <property type="evidence" value="ECO:0007669"/>
    <property type="project" value="UniProtKB-UniRule"/>
</dbReference>
<evidence type="ECO:0000256" key="8">
    <source>
        <dbReference type="ARBA" id="ARBA00023098"/>
    </source>
</evidence>
<dbReference type="KEGG" id="llh:I41_43510"/>
<comment type="subcellular location">
    <subcellularLocation>
        <location evidence="1">Cell membrane</location>
        <topology evidence="1">Multi-pass membrane protein</topology>
    </subcellularLocation>
</comment>
<evidence type="ECO:0000256" key="9">
    <source>
        <dbReference type="ARBA" id="ARBA00023136"/>
    </source>
</evidence>
<dbReference type="InterPro" id="IPR025202">
    <property type="entry name" value="PLD-like_dom"/>
</dbReference>
<evidence type="ECO:0000256" key="4">
    <source>
        <dbReference type="ARBA" id="ARBA00022679"/>
    </source>
</evidence>
<dbReference type="HAMAP" id="MF_00190">
    <property type="entry name" value="Cardiolipin_synth_ClsA"/>
    <property type="match status" value="1"/>
</dbReference>
<organism evidence="15 16">
    <name type="scientific">Lacipirellula limnantheis</name>
    <dbReference type="NCBI Taxonomy" id="2528024"/>
    <lineage>
        <taxon>Bacteria</taxon>
        <taxon>Pseudomonadati</taxon>
        <taxon>Planctomycetota</taxon>
        <taxon>Planctomycetia</taxon>
        <taxon>Pirellulales</taxon>
        <taxon>Lacipirellulaceae</taxon>
        <taxon>Lacipirellula</taxon>
    </lineage>
</organism>
<reference evidence="15 16" key="1">
    <citation type="submission" date="2019-02" db="EMBL/GenBank/DDBJ databases">
        <title>Deep-cultivation of Planctomycetes and their phenomic and genomic characterization uncovers novel biology.</title>
        <authorList>
            <person name="Wiegand S."/>
            <person name="Jogler M."/>
            <person name="Boedeker C."/>
            <person name="Pinto D."/>
            <person name="Vollmers J."/>
            <person name="Rivas-Marin E."/>
            <person name="Kohn T."/>
            <person name="Peeters S.H."/>
            <person name="Heuer A."/>
            <person name="Rast P."/>
            <person name="Oberbeckmann S."/>
            <person name="Bunk B."/>
            <person name="Jeske O."/>
            <person name="Meyerdierks A."/>
            <person name="Storesund J.E."/>
            <person name="Kallscheuer N."/>
            <person name="Luecker S."/>
            <person name="Lage O.M."/>
            <person name="Pohl T."/>
            <person name="Merkel B.J."/>
            <person name="Hornburger P."/>
            <person name="Mueller R.-W."/>
            <person name="Bruemmer F."/>
            <person name="Labrenz M."/>
            <person name="Spormann A.M."/>
            <person name="Op den Camp H."/>
            <person name="Overmann J."/>
            <person name="Amann R."/>
            <person name="Jetten M.S.M."/>
            <person name="Mascher T."/>
            <person name="Medema M.H."/>
            <person name="Devos D.P."/>
            <person name="Kaster A.-K."/>
            <person name="Ovreas L."/>
            <person name="Rohde M."/>
            <person name="Galperin M.Y."/>
            <person name="Jogler C."/>
        </authorList>
    </citation>
    <scope>NUCLEOTIDE SEQUENCE [LARGE SCALE GENOMIC DNA]</scope>
    <source>
        <strain evidence="15 16">I41</strain>
    </source>
</reference>
<keyword evidence="2" id="KW-1003">Cell membrane</keyword>
<dbReference type="Pfam" id="PF13091">
    <property type="entry name" value="PLDc_2"/>
    <property type="match status" value="2"/>
</dbReference>
<evidence type="ECO:0000256" key="7">
    <source>
        <dbReference type="ARBA" id="ARBA00022989"/>
    </source>
</evidence>
<dbReference type="PANTHER" id="PTHR21248">
    <property type="entry name" value="CARDIOLIPIN SYNTHASE"/>
    <property type="match status" value="1"/>
</dbReference>
<keyword evidence="8" id="KW-0443">Lipid metabolism</keyword>
<dbReference type="InterPro" id="IPR027379">
    <property type="entry name" value="CLS_N"/>
</dbReference>
<dbReference type="InterPro" id="IPR022924">
    <property type="entry name" value="Cardiolipin_synthase"/>
</dbReference>
<dbReference type="SMART" id="SM00155">
    <property type="entry name" value="PLDc"/>
    <property type="match status" value="2"/>
</dbReference>
<feature type="domain" description="PLD phosphodiesterase" evidence="14">
    <location>
        <begin position="407"/>
        <end position="434"/>
    </location>
</feature>
<keyword evidence="7 13" id="KW-1133">Transmembrane helix</keyword>
<keyword evidence="10" id="KW-0594">Phospholipid biosynthesis</keyword>
<sequence>MPSIAITEGFTPWTFWFWLAAVAHLALQLVLAFRVIMQRRPTGESLAWIMVIFTFPVIGPLLYLTIGELRLGRRRARRFIELYPPIRKWLAELPQRSLVDWSRLDPEFESLSQLGEALIGVPSLRGNHVELIDDWQKVFARLLQDIETAERTCHLEFYIWCEGGEADKVVDALVRAAGRGVVCRVLVDAMGSRAFLRGELVERLRDAGVTVQAALPGGLLRAPFVRFDLRLHRKIVVIDGRVAYTGSLNLVDPRYFKKDAGVGEWVDAMVRIEGPAVEALGITFLSDWFVETNSDLAELQATGDANPQPSRGDSTVQVMPSGPALATDAVEQVLITAIYSARTELVLTTPYFVPSEPLSLALIAAARRGVKVILVIPARVDSKLVRFASGAFKGDMLRAGVRIMLFHDGLLHTKSITVDGSHSLFGSVNLDPRSMRLNFEILVALYDPEFTKRLRELQQRYIDRSHALDFARYQRRPRLRRMAENFARLLSPLL</sequence>
<feature type="domain" description="PLD phosphodiesterase" evidence="14">
    <location>
        <begin position="227"/>
        <end position="254"/>
    </location>
</feature>
<evidence type="ECO:0000259" key="14">
    <source>
        <dbReference type="PROSITE" id="PS50035"/>
    </source>
</evidence>
<keyword evidence="6" id="KW-0677">Repeat</keyword>
<dbReference type="EC" id="2.7.8.-" evidence="12"/>
<evidence type="ECO:0000313" key="16">
    <source>
        <dbReference type="Proteomes" id="UP000317909"/>
    </source>
</evidence>
<keyword evidence="3" id="KW-0444">Lipid biosynthesis</keyword>
<dbReference type="OrthoDB" id="9762009at2"/>